<feature type="transmembrane region" description="Helical" evidence="8">
    <location>
        <begin position="318"/>
        <end position="344"/>
    </location>
</feature>
<dbReference type="Pfam" id="PF02687">
    <property type="entry name" value="FtsX"/>
    <property type="match status" value="1"/>
</dbReference>
<dbReference type="InterPro" id="IPR011925">
    <property type="entry name" value="LolCE_TM"/>
</dbReference>
<keyword evidence="11" id="KW-0449">Lipoprotein</keyword>
<feature type="transmembrane region" description="Helical" evidence="8">
    <location>
        <begin position="274"/>
        <end position="298"/>
    </location>
</feature>
<keyword evidence="12" id="KW-1185">Reference proteome</keyword>
<sequence>MPFFSRFEWMLALRYLRARRQEGFISVIAVFSFLGIMLGVATLIIVMSVMNGFRAELVGRILGLNGHLTIQSDAAPVIRDFQFVADAVGKLPGVVTAVPIIEGQVMATTDRGASGVMIRGVRPEDLAKESAIAKGIREGSLRDFQGDDGAVIGHRLARKLGLRVGDQISMISPQTNATPFGSVPRSVRYNVVAVFDVGMFEYDSAFVYLPFEAAQIYFRLQNQASAVEVRLVEPDKAREAARMISQRLGPSYRMYDWQQANAQFVSALQVERNVMFLILTLIIVVAAFNIISSMIMLVKDKTRDIAILRTMGTARGTVMRVFVIAGASIGVLGTASGFALGLAFCLNIESIRQALQAMTGWQLFPAEIYFLSQLPAKVDSTEVVYVVAMGLILTLLATLYPSWRAARLDPVEALRYE</sequence>
<evidence type="ECO:0000256" key="7">
    <source>
        <dbReference type="ARBA" id="ARBA00023136"/>
    </source>
</evidence>
<dbReference type="OrthoDB" id="9808461at2"/>
<gene>
    <name evidence="11" type="ORF">FNB15_17650</name>
</gene>
<evidence type="ECO:0000256" key="1">
    <source>
        <dbReference type="ARBA" id="ARBA00004651"/>
    </source>
</evidence>
<dbReference type="PANTHER" id="PTHR30489">
    <property type="entry name" value="LIPOPROTEIN-RELEASING SYSTEM TRANSMEMBRANE PROTEIN LOLE"/>
    <property type="match status" value="1"/>
</dbReference>
<feature type="domain" description="ABC3 transporter permease C-terminal" evidence="9">
    <location>
        <begin position="277"/>
        <end position="410"/>
    </location>
</feature>
<evidence type="ECO:0000256" key="2">
    <source>
        <dbReference type="ARBA" id="ARBA00005236"/>
    </source>
</evidence>
<evidence type="ECO:0000256" key="5">
    <source>
        <dbReference type="ARBA" id="ARBA00022692"/>
    </source>
</evidence>
<dbReference type="KEGG" id="fer:FNB15_17650"/>
<comment type="subcellular location">
    <subcellularLocation>
        <location evidence="1">Cell membrane</location>
        <topology evidence="1">Multi-pass membrane protein</topology>
    </subcellularLocation>
</comment>
<dbReference type="Pfam" id="PF12704">
    <property type="entry name" value="MacB_PCD"/>
    <property type="match status" value="1"/>
</dbReference>
<reference evidence="11 12" key="1">
    <citation type="submission" date="2019-07" db="EMBL/GenBank/DDBJ databases">
        <title>Genome sequencing for Ferrovibrio sp. K5.</title>
        <authorList>
            <person name="Park S.-J."/>
        </authorList>
    </citation>
    <scope>NUCLEOTIDE SEQUENCE [LARGE SCALE GENOMIC DNA]</scope>
    <source>
        <strain evidence="11 12">K5</strain>
    </source>
</reference>
<keyword evidence="5 8" id="KW-0812">Transmembrane</keyword>
<evidence type="ECO:0000313" key="11">
    <source>
        <dbReference type="EMBL" id="QDO98983.1"/>
    </source>
</evidence>
<evidence type="ECO:0000259" key="10">
    <source>
        <dbReference type="Pfam" id="PF12704"/>
    </source>
</evidence>
<dbReference type="InterPro" id="IPR003838">
    <property type="entry name" value="ABC3_permease_C"/>
</dbReference>
<feature type="transmembrane region" description="Helical" evidence="8">
    <location>
        <begin position="383"/>
        <end position="400"/>
    </location>
</feature>
<organism evidence="11 12">
    <name type="scientific">Ferrovibrio terrae</name>
    <dbReference type="NCBI Taxonomy" id="2594003"/>
    <lineage>
        <taxon>Bacteria</taxon>
        <taxon>Pseudomonadati</taxon>
        <taxon>Pseudomonadota</taxon>
        <taxon>Alphaproteobacteria</taxon>
        <taxon>Rhodospirillales</taxon>
        <taxon>Rhodospirillaceae</taxon>
        <taxon>Ferrovibrio</taxon>
    </lineage>
</organism>
<keyword evidence="6 8" id="KW-1133">Transmembrane helix</keyword>
<dbReference type="Proteomes" id="UP000317496">
    <property type="component" value="Chromosome"/>
</dbReference>
<feature type="transmembrane region" description="Helical" evidence="8">
    <location>
        <begin position="24"/>
        <end position="50"/>
    </location>
</feature>
<evidence type="ECO:0000256" key="8">
    <source>
        <dbReference type="SAM" id="Phobius"/>
    </source>
</evidence>
<dbReference type="InterPro" id="IPR051447">
    <property type="entry name" value="Lipoprotein-release_system"/>
</dbReference>
<dbReference type="NCBIfam" id="TIGR02212">
    <property type="entry name" value="lolCE"/>
    <property type="match status" value="1"/>
</dbReference>
<evidence type="ECO:0000256" key="4">
    <source>
        <dbReference type="ARBA" id="ARBA00022475"/>
    </source>
</evidence>
<dbReference type="RefSeq" id="WP_144257979.1">
    <property type="nucleotide sequence ID" value="NZ_CP041636.1"/>
</dbReference>
<evidence type="ECO:0000256" key="6">
    <source>
        <dbReference type="ARBA" id="ARBA00022989"/>
    </source>
</evidence>
<feature type="domain" description="MacB-like periplasmic core" evidence="10">
    <location>
        <begin position="32"/>
        <end position="244"/>
    </location>
</feature>
<dbReference type="GO" id="GO:0098797">
    <property type="term" value="C:plasma membrane protein complex"/>
    <property type="evidence" value="ECO:0007669"/>
    <property type="project" value="TreeGrafter"/>
</dbReference>
<evidence type="ECO:0000256" key="3">
    <source>
        <dbReference type="ARBA" id="ARBA00022448"/>
    </source>
</evidence>
<evidence type="ECO:0000259" key="9">
    <source>
        <dbReference type="Pfam" id="PF02687"/>
    </source>
</evidence>
<dbReference type="AlphaFoldDB" id="A0A516H5A1"/>
<name>A0A516H5A1_9PROT</name>
<protein>
    <submittedName>
        <fullName evidence="11">Lipoprotein-releasing ABC transporter permease subunit</fullName>
    </submittedName>
</protein>
<evidence type="ECO:0000313" key="12">
    <source>
        <dbReference type="Proteomes" id="UP000317496"/>
    </source>
</evidence>
<keyword evidence="4" id="KW-1003">Cell membrane</keyword>
<keyword evidence="7 8" id="KW-0472">Membrane</keyword>
<dbReference type="PANTHER" id="PTHR30489:SF0">
    <property type="entry name" value="LIPOPROTEIN-RELEASING SYSTEM TRANSMEMBRANE PROTEIN LOLE"/>
    <property type="match status" value="1"/>
</dbReference>
<accession>A0A516H5A1</accession>
<proteinExistence type="inferred from homology"/>
<dbReference type="InterPro" id="IPR025857">
    <property type="entry name" value="MacB_PCD"/>
</dbReference>
<dbReference type="EMBL" id="CP041636">
    <property type="protein sequence ID" value="QDO98983.1"/>
    <property type="molecule type" value="Genomic_DNA"/>
</dbReference>
<keyword evidence="3" id="KW-0813">Transport</keyword>
<comment type="similarity">
    <text evidence="2">Belongs to the ABC-4 integral membrane protein family. LolC/E subfamily.</text>
</comment>
<dbReference type="GO" id="GO:0042953">
    <property type="term" value="P:lipoprotein transport"/>
    <property type="evidence" value="ECO:0007669"/>
    <property type="project" value="InterPro"/>
</dbReference>
<dbReference type="GO" id="GO:0044874">
    <property type="term" value="P:lipoprotein localization to outer membrane"/>
    <property type="evidence" value="ECO:0007669"/>
    <property type="project" value="TreeGrafter"/>
</dbReference>